<feature type="region of interest" description="Disordered" evidence="1">
    <location>
        <begin position="25"/>
        <end position="190"/>
    </location>
</feature>
<accession>A0A6J4SE14</accession>
<dbReference type="GO" id="GO:0005840">
    <property type="term" value="C:ribosome"/>
    <property type="evidence" value="ECO:0007669"/>
    <property type="project" value="UniProtKB-KW"/>
</dbReference>
<feature type="compositionally biased region" description="Basic residues" evidence="1">
    <location>
        <begin position="151"/>
        <end position="160"/>
    </location>
</feature>
<dbReference type="EMBL" id="CADCVR010000055">
    <property type="protein sequence ID" value="CAA9496342.1"/>
    <property type="molecule type" value="Genomic_DNA"/>
</dbReference>
<feature type="non-terminal residue" evidence="2">
    <location>
        <position position="1"/>
    </location>
</feature>
<feature type="compositionally biased region" description="Basic residues" evidence="1">
    <location>
        <begin position="94"/>
        <end position="103"/>
    </location>
</feature>
<name>A0A6J4SE14_9ACTN</name>
<feature type="compositionally biased region" description="Basic and acidic residues" evidence="1">
    <location>
        <begin position="31"/>
        <end position="72"/>
    </location>
</feature>
<dbReference type="AlphaFoldDB" id="A0A6J4SE14"/>
<keyword evidence="2" id="KW-0689">Ribosomal protein</keyword>
<evidence type="ECO:0000256" key="1">
    <source>
        <dbReference type="SAM" id="MobiDB-lite"/>
    </source>
</evidence>
<organism evidence="2">
    <name type="scientific">uncultured Solirubrobacteraceae bacterium</name>
    <dbReference type="NCBI Taxonomy" id="1162706"/>
    <lineage>
        <taxon>Bacteria</taxon>
        <taxon>Bacillati</taxon>
        <taxon>Actinomycetota</taxon>
        <taxon>Thermoleophilia</taxon>
        <taxon>Solirubrobacterales</taxon>
        <taxon>Solirubrobacteraceae</taxon>
        <taxon>environmental samples</taxon>
    </lineage>
</organism>
<sequence length="190" mass="21148">GTTEDPIQRRDQAAAHRALRLLVVHAGAQAREGRAEHGPRRREDRLQGPRPRDGPARGDRRAEAQHPRRAQVDRAVQGARGHAGRRGGDPAQRARLRVHRPPRLRGDPAHPRLPGAQAHVLRRARQLRHGRQGADDVPRGRLRRDRCGPRAGHHHHHLGSHRPGGLRPARGVRLPVLQGRQPLHPKDGGL</sequence>
<feature type="non-terminal residue" evidence="2">
    <location>
        <position position="190"/>
    </location>
</feature>
<feature type="compositionally biased region" description="Basic residues" evidence="1">
    <location>
        <begin position="120"/>
        <end position="131"/>
    </location>
</feature>
<proteinExistence type="predicted"/>
<gene>
    <name evidence="2" type="ORF">AVDCRST_MAG53-1818</name>
</gene>
<evidence type="ECO:0000313" key="2">
    <source>
        <dbReference type="EMBL" id="CAA9496342.1"/>
    </source>
</evidence>
<protein>
    <submittedName>
        <fullName evidence="2">LSU ribosomal protein L5p (L11e)</fullName>
    </submittedName>
</protein>
<keyword evidence="2" id="KW-0687">Ribonucleoprotein</keyword>
<reference evidence="2" key="1">
    <citation type="submission" date="2020-02" db="EMBL/GenBank/DDBJ databases">
        <authorList>
            <person name="Meier V. D."/>
        </authorList>
    </citation>
    <scope>NUCLEOTIDE SEQUENCE</scope>
    <source>
        <strain evidence="2">AVDCRST_MAG53</strain>
    </source>
</reference>